<organism evidence="1">
    <name type="scientific">Anguilla anguilla</name>
    <name type="common">European freshwater eel</name>
    <name type="synonym">Muraena anguilla</name>
    <dbReference type="NCBI Taxonomy" id="7936"/>
    <lineage>
        <taxon>Eukaryota</taxon>
        <taxon>Metazoa</taxon>
        <taxon>Chordata</taxon>
        <taxon>Craniata</taxon>
        <taxon>Vertebrata</taxon>
        <taxon>Euteleostomi</taxon>
        <taxon>Actinopterygii</taxon>
        <taxon>Neopterygii</taxon>
        <taxon>Teleostei</taxon>
        <taxon>Anguilliformes</taxon>
        <taxon>Anguillidae</taxon>
        <taxon>Anguilla</taxon>
    </lineage>
</organism>
<sequence length="80" mass="9076">MQIFCIESSLQVAILDLHISTLRWPLRVFWSTARQRDCLSPLQSGAGTVRYSELAITPWQSVRGREVVHRRTSGADHGAR</sequence>
<proteinExistence type="predicted"/>
<accession>A0A0E9TEG4</accession>
<dbReference type="EMBL" id="GBXM01056750">
    <property type="protein sequence ID" value="JAH51827.1"/>
    <property type="molecule type" value="Transcribed_RNA"/>
</dbReference>
<name>A0A0E9TEG4_ANGAN</name>
<reference evidence="1" key="2">
    <citation type="journal article" date="2015" name="Fish Shellfish Immunol.">
        <title>Early steps in the European eel (Anguilla anguilla)-Vibrio vulnificus interaction in the gills: Role of the RtxA13 toxin.</title>
        <authorList>
            <person name="Callol A."/>
            <person name="Pajuelo D."/>
            <person name="Ebbesson L."/>
            <person name="Teles M."/>
            <person name="MacKenzie S."/>
            <person name="Amaro C."/>
        </authorList>
    </citation>
    <scope>NUCLEOTIDE SEQUENCE</scope>
</reference>
<evidence type="ECO:0000313" key="1">
    <source>
        <dbReference type="EMBL" id="JAH51827.1"/>
    </source>
</evidence>
<dbReference type="EMBL" id="GBXM01048683">
    <property type="protein sequence ID" value="JAH59894.1"/>
    <property type="molecule type" value="Transcribed_RNA"/>
</dbReference>
<dbReference type="AlphaFoldDB" id="A0A0E9TEG4"/>
<reference evidence="1" key="1">
    <citation type="submission" date="2014-11" db="EMBL/GenBank/DDBJ databases">
        <authorList>
            <person name="Amaro Gonzalez C."/>
        </authorList>
    </citation>
    <scope>NUCLEOTIDE SEQUENCE</scope>
</reference>
<protein>
    <submittedName>
        <fullName evidence="1">Uncharacterized protein</fullName>
    </submittedName>
</protein>